<reference evidence="2" key="1">
    <citation type="submission" date="2023-10" db="EMBL/GenBank/DDBJ databases">
        <authorList>
            <person name="Chen Y."/>
            <person name="Shah S."/>
            <person name="Dougan E. K."/>
            <person name="Thang M."/>
            <person name="Chan C."/>
        </authorList>
    </citation>
    <scope>NUCLEOTIDE SEQUENCE [LARGE SCALE GENOMIC DNA]</scope>
</reference>
<feature type="compositionally biased region" description="Basic and acidic residues" evidence="1">
    <location>
        <begin position="146"/>
        <end position="158"/>
    </location>
</feature>
<feature type="non-terminal residue" evidence="2">
    <location>
        <position position="716"/>
    </location>
</feature>
<feature type="compositionally biased region" description="Basic and acidic residues" evidence="1">
    <location>
        <begin position="74"/>
        <end position="96"/>
    </location>
</feature>
<evidence type="ECO:0000313" key="2">
    <source>
        <dbReference type="EMBL" id="CAK0870875.1"/>
    </source>
</evidence>
<feature type="non-terminal residue" evidence="2">
    <location>
        <position position="1"/>
    </location>
</feature>
<dbReference type="Proteomes" id="UP001189429">
    <property type="component" value="Unassembled WGS sequence"/>
</dbReference>
<feature type="region of interest" description="Disordered" evidence="1">
    <location>
        <begin position="143"/>
        <end position="174"/>
    </location>
</feature>
<organism evidence="2 3">
    <name type="scientific">Prorocentrum cordatum</name>
    <dbReference type="NCBI Taxonomy" id="2364126"/>
    <lineage>
        <taxon>Eukaryota</taxon>
        <taxon>Sar</taxon>
        <taxon>Alveolata</taxon>
        <taxon>Dinophyceae</taxon>
        <taxon>Prorocentrales</taxon>
        <taxon>Prorocentraceae</taxon>
        <taxon>Prorocentrum</taxon>
    </lineage>
</organism>
<evidence type="ECO:0000313" key="3">
    <source>
        <dbReference type="Proteomes" id="UP001189429"/>
    </source>
</evidence>
<keyword evidence="3" id="KW-1185">Reference proteome</keyword>
<feature type="region of interest" description="Disordered" evidence="1">
    <location>
        <begin position="74"/>
        <end position="100"/>
    </location>
</feature>
<dbReference type="EMBL" id="CAUYUJ010017010">
    <property type="protein sequence ID" value="CAK0870875.1"/>
    <property type="molecule type" value="Genomic_DNA"/>
</dbReference>
<sequence length="716" mass="79397">AAEKSMEFLGEAADRVQEEVRRLEAHKEQSVPRCFTQAQVEQERRRAETSRDRIKKRIEALNAKAEDIQKELAEEQSKLEKKESHVRQLEAKRSQLEQHTVPTDAAEALLHEHTKETADTDLKAKHKHIKEALAMVKKRQQAIAEEMEKTKTEAEAQRSRSVSRKRGAESSSSLVAIPARTSPEQIKQLLSKHCTAEQQHVTTAHASTAKSLERVMGLASTEAVVVGRQLSMGMADSGEWLQRMARKGWRTAAVPSVRTADGGWSAGTATAVPRHIATSFVGGPRRLAVAWVDLGERGGIVMGPCYLWHSGGPAPGNLAALAAFGALMDATGMQWVIGGDLDSGPEQLHESRVIDGLKGVIIRPSEGTCKVPKREASTRDYFIASRRLAQTEHATVEKDLAIAYTSPSRVGWARVPRHTRRSTRTGNRYHCFAGGDLARRQGHFQTEQVWEVMLAPARKSPRGAPTKRAATAEWLRYRVQELARSATGTSGDICHTWQKQLELNEAEQVVINMDLLPLTAVEEGAPRARPDGTAADDWQNTKWAITNLGNANIEKWALKAGEVADQERRAAITKVCQHCVGFKRQTALGAEQWLGGAEGIERIIDMLDAVEDGEPWPSSQSDILLYNIPRAEGGGMRCPGLLPEVVRLWEKRKRPIMAKWEACHRRDHDWSRAGRSSERGAWMQQRSCEATAAGNESYAIASLGLVRCFEYVGHWK</sequence>
<protein>
    <submittedName>
        <fullName evidence="2">Uncharacterized protein</fullName>
    </submittedName>
</protein>
<gene>
    <name evidence="2" type="ORF">PCOR1329_LOCUS56859</name>
</gene>
<evidence type="ECO:0000256" key="1">
    <source>
        <dbReference type="SAM" id="MobiDB-lite"/>
    </source>
</evidence>
<comment type="caution">
    <text evidence="2">The sequence shown here is derived from an EMBL/GenBank/DDBJ whole genome shotgun (WGS) entry which is preliminary data.</text>
</comment>
<proteinExistence type="predicted"/>
<accession>A0ABN9VDK6</accession>
<name>A0ABN9VDK6_9DINO</name>